<accession>A0A450UB80</accession>
<dbReference type="EMBL" id="CAADFN010000010">
    <property type="protein sequence ID" value="VFK14691.1"/>
    <property type="molecule type" value="Genomic_DNA"/>
</dbReference>
<dbReference type="EMBL" id="CAADFF010000015">
    <property type="protein sequence ID" value="VFJ89460.1"/>
    <property type="molecule type" value="Genomic_DNA"/>
</dbReference>
<protein>
    <submittedName>
        <fullName evidence="2">Uncharacterized protein</fullName>
    </submittedName>
</protein>
<proteinExistence type="predicted"/>
<sequence length="60" mass="7014">MLHCATPDGKRYTSYRTKVFAFICLFPAHIRKCVKLYKTLTFSTDTKSCFIGLRRSFTRS</sequence>
<reference evidence="2" key="1">
    <citation type="submission" date="2019-02" db="EMBL/GenBank/DDBJ databases">
        <authorList>
            <person name="Gruber-Vodicka R. H."/>
            <person name="Seah K. B. B."/>
        </authorList>
    </citation>
    <scope>NUCLEOTIDE SEQUENCE</scope>
    <source>
        <strain evidence="3">BECK_BY7</strain>
        <strain evidence="1">BECK_M6</strain>
        <strain evidence="2">BECK_M7</strain>
    </source>
</reference>
<name>A0A450UB80_9GAMM</name>
<evidence type="ECO:0000313" key="1">
    <source>
        <dbReference type="EMBL" id="VFJ87804.1"/>
    </source>
</evidence>
<dbReference type="AlphaFoldDB" id="A0A450UB80"/>
<evidence type="ECO:0000313" key="3">
    <source>
        <dbReference type="EMBL" id="VFK14691.1"/>
    </source>
</evidence>
<gene>
    <name evidence="1" type="ORF">BECKLFY1418A_GA0070994_100265</name>
    <name evidence="2" type="ORF">BECKLFY1418B_GA0070995_101524</name>
    <name evidence="3" type="ORF">BECKLFY1418C_GA0070996_101022</name>
</gene>
<dbReference type="EMBL" id="CAADFH010000002">
    <property type="protein sequence ID" value="VFJ87804.1"/>
    <property type="molecule type" value="Genomic_DNA"/>
</dbReference>
<evidence type="ECO:0000313" key="2">
    <source>
        <dbReference type="EMBL" id="VFJ89460.1"/>
    </source>
</evidence>
<organism evidence="2">
    <name type="scientific">Candidatus Kentrum sp. LFY</name>
    <dbReference type="NCBI Taxonomy" id="2126342"/>
    <lineage>
        <taxon>Bacteria</taxon>
        <taxon>Pseudomonadati</taxon>
        <taxon>Pseudomonadota</taxon>
        <taxon>Gammaproteobacteria</taxon>
        <taxon>Candidatus Kentrum</taxon>
    </lineage>
</organism>